<dbReference type="SUPFAM" id="SSF54631">
    <property type="entry name" value="CBS-domain pair"/>
    <property type="match status" value="2"/>
</dbReference>
<feature type="domain" description="CBS" evidence="4">
    <location>
        <begin position="326"/>
        <end position="382"/>
    </location>
</feature>
<dbReference type="Pfam" id="PF00571">
    <property type="entry name" value="CBS"/>
    <property type="match status" value="3"/>
</dbReference>
<evidence type="ECO:0000256" key="1">
    <source>
        <dbReference type="ARBA" id="ARBA00022737"/>
    </source>
</evidence>
<dbReference type="InterPro" id="IPR013783">
    <property type="entry name" value="Ig-like_fold"/>
</dbReference>
<dbReference type="CDD" id="cd02859">
    <property type="entry name" value="E_set_AMPKbeta_like_N"/>
    <property type="match status" value="1"/>
</dbReference>
<evidence type="ECO:0000313" key="5">
    <source>
        <dbReference type="EMBL" id="PWA94416.1"/>
    </source>
</evidence>
<comment type="caution">
    <text evidence="5">The sequence shown here is derived from an EMBL/GenBank/DDBJ whole genome shotgun (WGS) entry which is preliminary data.</text>
</comment>
<keyword evidence="1" id="KW-0677">Repeat</keyword>
<dbReference type="InterPro" id="IPR046342">
    <property type="entry name" value="CBS_dom_sf"/>
</dbReference>
<dbReference type="Gene3D" id="3.10.580.10">
    <property type="entry name" value="CBS-domain"/>
    <property type="match status" value="2"/>
</dbReference>
<dbReference type="Gene3D" id="2.60.40.10">
    <property type="entry name" value="Immunoglobulins"/>
    <property type="match status" value="1"/>
</dbReference>
<dbReference type="InterPro" id="IPR014756">
    <property type="entry name" value="Ig_E-set"/>
</dbReference>
<evidence type="ECO:0000256" key="3">
    <source>
        <dbReference type="PROSITE-ProRule" id="PRU00703"/>
    </source>
</evidence>
<name>A0A2U1Q8T3_ARTAN</name>
<dbReference type="SUPFAM" id="SSF81296">
    <property type="entry name" value="E set domains"/>
    <property type="match status" value="1"/>
</dbReference>
<gene>
    <name evidence="5" type="ORF">CTI12_AA062000</name>
</gene>
<dbReference type="Proteomes" id="UP000245207">
    <property type="component" value="Unassembled WGS sequence"/>
</dbReference>
<dbReference type="PANTHER" id="PTHR13780:SF165">
    <property type="entry name" value="AMP-ACTIVATED KINASE, GLYCOGEN-BINDING PROTEIN"/>
    <property type="match status" value="1"/>
</dbReference>
<accession>A0A2U1Q8T3</accession>
<sequence length="458" mass="51552">MVHTHFVWSHGGNQVFLCGDFTGWMKYQQMVTVEGSSTTFMTICDLPPGLHKFKFLVDGIWRVDELQPIANDEYGVNNFIVVEQPVVIPETLFVDDGLPVMDIDGFDERNLHADGASTSGSVPNEPVVEVTDDDIGITRNRLFKHLSSYKAYELIPDSSKVFALDDNMTVEEAFLVMHEERLAVAPLWDAANLQISGMLTSSDFIMILIELHRNRAMASNNVHQLSTISAWKEGKLQLQRRPLIQVHPDDSLNDVTVRILQNHISAAPVLYVQQGSSCPQLLHVACLSGLLEHIRRHFEHRIAYLPLLQHSVGDLRVGTWIKEIAGSRELKTFHPNYLLSDAYRLLIDEHISSVPIVDDKGTLINVFCRSDVISLAKNNAYIRVQLDQTTISQALQLVDTNARARYGICTRSDSLYSVISLLSDPGMRRVVVVEAGTRYVLGLITLRDVFNLIFRDFS</sequence>
<reference evidence="5 6" key="1">
    <citation type="journal article" date="2018" name="Mol. Plant">
        <title>The genome of Artemisia annua provides insight into the evolution of Asteraceae family and artemisinin biosynthesis.</title>
        <authorList>
            <person name="Shen Q."/>
            <person name="Zhang L."/>
            <person name="Liao Z."/>
            <person name="Wang S."/>
            <person name="Yan T."/>
            <person name="Shi P."/>
            <person name="Liu M."/>
            <person name="Fu X."/>
            <person name="Pan Q."/>
            <person name="Wang Y."/>
            <person name="Lv Z."/>
            <person name="Lu X."/>
            <person name="Zhang F."/>
            <person name="Jiang W."/>
            <person name="Ma Y."/>
            <person name="Chen M."/>
            <person name="Hao X."/>
            <person name="Li L."/>
            <person name="Tang Y."/>
            <person name="Lv G."/>
            <person name="Zhou Y."/>
            <person name="Sun X."/>
            <person name="Brodelius P.E."/>
            <person name="Rose J.K.C."/>
            <person name="Tang K."/>
        </authorList>
    </citation>
    <scope>NUCLEOTIDE SEQUENCE [LARGE SCALE GENOMIC DNA]</scope>
    <source>
        <strain evidence="6">cv. Huhao1</strain>
        <tissue evidence="5">Leaf</tissue>
    </source>
</reference>
<organism evidence="5 6">
    <name type="scientific">Artemisia annua</name>
    <name type="common">Sweet wormwood</name>
    <dbReference type="NCBI Taxonomy" id="35608"/>
    <lineage>
        <taxon>Eukaryota</taxon>
        <taxon>Viridiplantae</taxon>
        <taxon>Streptophyta</taxon>
        <taxon>Embryophyta</taxon>
        <taxon>Tracheophyta</taxon>
        <taxon>Spermatophyta</taxon>
        <taxon>Magnoliopsida</taxon>
        <taxon>eudicotyledons</taxon>
        <taxon>Gunneridae</taxon>
        <taxon>Pentapetalae</taxon>
        <taxon>asterids</taxon>
        <taxon>campanulids</taxon>
        <taxon>Asterales</taxon>
        <taxon>Asteraceae</taxon>
        <taxon>Asteroideae</taxon>
        <taxon>Anthemideae</taxon>
        <taxon>Artemisiinae</taxon>
        <taxon>Artemisia</taxon>
    </lineage>
</organism>
<dbReference type="AlphaFoldDB" id="A0A2U1Q8T3"/>
<dbReference type="GO" id="GO:0009507">
    <property type="term" value="C:chloroplast"/>
    <property type="evidence" value="ECO:0007669"/>
    <property type="project" value="UniProtKB-ARBA"/>
</dbReference>
<dbReference type="EMBL" id="PKPP01000316">
    <property type="protein sequence ID" value="PWA94416.1"/>
    <property type="molecule type" value="Genomic_DNA"/>
</dbReference>
<dbReference type="PANTHER" id="PTHR13780">
    <property type="entry name" value="AMP-ACTIVATED PROTEIN KINASE, GAMMA REGULATORY SUBUNIT"/>
    <property type="match status" value="1"/>
</dbReference>
<dbReference type="OrthoDB" id="531008at2759"/>
<dbReference type="STRING" id="35608.A0A2U1Q8T3"/>
<protein>
    <submittedName>
        <fullName evidence="5">CBS domain, Immunoglobulin E-set</fullName>
    </submittedName>
</protein>
<dbReference type="InterPro" id="IPR032640">
    <property type="entry name" value="AMPK1_CBM"/>
</dbReference>
<dbReference type="InterPro" id="IPR000644">
    <property type="entry name" value="CBS_dom"/>
</dbReference>
<keyword evidence="2 3" id="KW-0129">CBS domain</keyword>
<evidence type="ECO:0000256" key="2">
    <source>
        <dbReference type="ARBA" id="ARBA00023122"/>
    </source>
</evidence>
<dbReference type="PROSITE" id="PS51371">
    <property type="entry name" value="CBS"/>
    <property type="match status" value="2"/>
</dbReference>
<proteinExistence type="predicted"/>
<dbReference type="InterPro" id="IPR050511">
    <property type="entry name" value="AMPK_gamma/SDS23_families"/>
</dbReference>
<dbReference type="SMART" id="SM00116">
    <property type="entry name" value="CBS"/>
    <property type="match status" value="3"/>
</dbReference>
<evidence type="ECO:0000259" key="4">
    <source>
        <dbReference type="PROSITE" id="PS51371"/>
    </source>
</evidence>
<evidence type="ECO:0000313" key="6">
    <source>
        <dbReference type="Proteomes" id="UP000245207"/>
    </source>
</evidence>
<dbReference type="Pfam" id="PF16561">
    <property type="entry name" value="AMPK1_CBM"/>
    <property type="match status" value="1"/>
</dbReference>
<keyword evidence="6" id="KW-1185">Reference proteome</keyword>
<feature type="domain" description="CBS" evidence="4">
    <location>
        <begin position="154"/>
        <end position="217"/>
    </location>
</feature>